<dbReference type="PANTHER" id="PTHR43918:SF4">
    <property type="entry name" value="CARBOXYLIC ESTER HYDROLASE"/>
    <property type="match status" value="1"/>
</dbReference>
<dbReference type="AlphaFoldDB" id="A0AAV4VEL7"/>
<dbReference type="EMBL" id="BPLR01014378">
    <property type="protein sequence ID" value="GIY68454.1"/>
    <property type="molecule type" value="Genomic_DNA"/>
</dbReference>
<accession>A0AAV4VEL7</accession>
<dbReference type="InterPro" id="IPR000997">
    <property type="entry name" value="Cholinesterase"/>
</dbReference>
<comment type="catalytic activity">
    <reaction evidence="6">
        <text>acetylcholine + H2O = choline + acetate + H(+)</text>
        <dbReference type="Rhea" id="RHEA:17561"/>
        <dbReference type="ChEBI" id="CHEBI:15354"/>
        <dbReference type="ChEBI" id="CHEBI:15355"/>
        <dbReference type="ChEBI" id="CHEBI:15377"/>
        <dbReference type="ChEBI" id="CHEBI:15378"/>
        <dbReference type="ChEBI" id="CHEBI:30089"/>
        <dbReference type="EC" id="3.1.1.7"/>
    </reaction>
</comment>
<organism evidence="9 10">
    <name type="scientific">Caerostris extrusa</name>
    <name type="common">Bark spider</name>
    <name type="synonym">Caerostris bankana</name>
    <dbReference type="NCBI Taxonomy" id="172846"/>
    <lineage>
        <taxon>Eukaryota</taxon>
        <taxon>Metazoa</taxon>
        <taxon>Ecdysozoa</taxon>
        <taxon>Arthropoda</taxon>
        <taxon>Chelicerata</taxon>
        <taxon>Arachnida</taxon>
        <taxon>Araneae</taxon>
        <taxon>Araneomorphae</taxon>
        <taxon>Entelegynae</taxon>
        <taxon>Araneoidea</taxon>
        <taxon>Araneidae</taxon>
        <taxon>Caerostris</taxon>
    </lineage>
</organism>
<name>A0AAV4VEL7_CAEEX</name>
<feature type="domain" description="Carboxylesterase type B" evidence="8">
    <location>
        <begin position="38"/>
        <end position="537"/>
    </location>
</feature>
<proteinExistence type="inferred from homology"/>
<dbReference type="GO" id="GO:0019695">
    <property type="term" value="P:choline metabolic process"/>
    <property type="evidence" value="ECO:0007669"/>
    <property type="project" value="TreeGrafter"/>
</dbReference>
<keyword evidence="4" id="KW-1015">Disulfide bond</keyword>
<dbReference type="PRINTS" id="PR00878">
    <property type="entry name" value="CHOLNESTRASE"/>
</dbReference>
<dbReference type="GO" id="GO:0006581">
    <property type="term" value="P:acetylcholine catabolic process"/>
    <property type="evidence" value="ECO:0007669"/>
    <property type="project" value="TreeGrafter"/>
</dbReference>
<dbReference type="GO" id="GO:0005886">
    <property type="term" value="C:plasma membrane"/>
    <property type="evidence" value="ECO:0007669"/>
    <property type="project" value="TreeGrafter"/>
</dbReference>
<keyword evidence="3" id="KW-0378">Hydrolase</keyword>
<dbReference type="Pfam" id="PF00135">
    <property type="entry name" value="COesterase"/>
    <property type="match status" value="1"/>
</dbReference>
<evidence type="ECO:0000256" key="1">
    <source>
        <dbReference type="ARBA" id="ARBA00005964"/>
    </source>
</evidence>
<dbReference type="Proteomes" id="UP001054945">
    <property type="component" value="Unassembled WGS sequence"/>
</dbReference>
<dbReference type="InterPro" id="IPR029058">
    <property type="entry name" value="AB_hydrolase_fold"/>
</dbReference>
<evidence type="ECO:0000256" key="3">
    <source>
        <dbReference type="ARBA" id="ARBA00022801"/>
    </source>
</evidence>
<dbReference type="GO" id="GO:0003990">
    <property type="term" value="F:acetylcholinesterase activity"/>
    <property type="evidence" value="ECO:0007669"/>
    <property type="project" value="UniProtKB-EC"/>
</dbReference>
<keyword evidence="2" id="KW-0719">Serine esterase</keyword>
<comment type="caution">
    <text evidence="9">The sequence shown here is derived from an EMBL/GenBank/DDBJ whole genome shotgun (WGS) entry which is preliminary data.</text>
</comment>
<gene>
    <name evidence="9" type="ORF">CEXT_68821</name>
</gene>
<feature type="chain" id="PRO_5043864989" evidence="7">
    <location>
        <begin position="20"/>
        <end position="558"/>
    </location>
</feature>
<keyword evidence="7" id="KW-0732">Signal</keyword>
<dbReference type="SUPFAM" id="SSF53474">
    <property type="entry name" value="alpha/beta-Hydrolases"/>
    <property type="match status" value="1"/>
</dbReference>
<dbReference type="InterPro" id="IPR050654">
    <property type="entry name" value="AChE-related_enzymes"/>
</dbReference>
<dbReference type="PANTHER" id="PTHR43918">
    <property type="entry name" value="ACETYLCHOLINESTERASE"/>
    <property type="match status" value="1"/>
</dbReference>
<evidence type="ECO:0000259" key="8">
    <source>
        <dbReference type="Pfam" id="PF00135"/>
    </source>
</evidence>
<reference evidence="9 10" key="1">
    <citation type="submission" date="2021-06" db="EMBL/GenBank/DDBJ databases">
        <title>Caerostris extrusa draft genome.</title>
        <authorList>
            <person name="Kono N."/>
            <person name="Arakawa K."/>
        </authorList>
    </citation>
    <scope>NUCLEOTIDE SEQUENCE [LARGE SCALE GENOMIC DNA]</scope>
</reference>
<dbReference type="Gene3D" id="3.40.50.1820">
    <property type="entry name" value="alpha/beta hydrolase"/>
    <property type="match status" value="1"/>
</dbReference>
<feature type="signal peptide" evidence="7">
    <location>
        <begin position="1"/>
        <end position="19"/>
    </location>
</feature>
<evidence type="ECO:0000313" key="9">
    <source>
        <dbReference type="EMBL" id="GIY68454.1"/>
    </source>
</evidence>
<dbReference type="InterPro" id="IPR002018">
    <property type="entry name" value="CarbesteraseB"/>
</dbReference>
<keyword evidence="5" id="KW-0325">Glycoprotein</keyword>
<evidence type="ECO:0000256" key="5">
    <source>
        <dbReference type="ARBA" id="ARBA00023180"/>
    </source>
</evidence>
<dbReference type="GO" id="GO:0005615">
    <property type="term" value="C:extracellular space"/>
    <property type="evidence" value="ECO:0007669"/>
    <property type="project" value="TreeGrafter"/>
</dbReference>
<comment type="similarity">
    <text evidence="1">Belongs to the type-B carboxylesterase/lipase family.</text>
</comment>
<evidence type="ECO:0000256" key="2">
    <source>
        <dbReference type="ARBA" id="ARBA00022487"/>
    </source>
</evidence>
<evidence type="ECO:0000256" key="7">
    <source>
        <dbReference type="SAM" id="SignalP"/>
    </source>
</evidence>
<evidence type="ECO:0000256" key="6">
    <source>
        <dbReference type="ARBA" id="ARBA00048484"/>
    </source>
</evidence>
<keyword evidence="10" id="KW-1185">Reference proteome</keyword>
<evidence type="ECO:0000313" key="10">
    <source>
        <dbReference type="Proteomes" id="UP001054945"/>
    </source>
</evidence>
<evidence type="ECO:0000256" key="4">
    <source>
        <dbReference type="ARBA" id="ARBA00023157"/>
    </source>
</evidence>
<protein>
    <submittedName>
        <fullName evidence="9">Acetylcholinesterase-1</fullName>
    </submittedName>
</protein>
<sequence length="558" mass="62548">MGIIVFLIFSLSILGCIQCQSDFSETDDDEPDNLDDGVMTKSGKIVGKITQFYGVLTRAYLGVPYAKAPVGDLRFKKPQPIEPWSDTLVADTMPPACVQYSKTYVPWYDDDRQSEDCLYMNIWSPRNVYVNRNLSVMLWIHGGEFTVGSNKLPATNGQGLSLFGASLVVAPNYRLGAMGFLSSGTEDAPGNMGIHDIIMALKWIRENIAAFKGDPDRITIFGQGSGAVTVSMFLMSPLTQGLYQRAILQSGTFFSNKPDPNEYNLDMGQKLAVAVDCASENRTLRENPKEVVDCLRDVDPTTLAVTLSSFNPTVPKSFLPIYGDDFLPKSPAKYLKTGQFHDVDIIIGVNKQEGSYLLVTEYPEIFGDTGDAKIAIPKSFGQTILRRMFKDLTDPEEIVDQYLGELDEQDTDEVKKQVYTAMGDYSVTCPSLYFAEQYNTGNNSVKFYVFDQRPSETQWANWMGTTHYDEVAMVFARPIDGYDYDSFTTSFTPEMAVSFTVSHMWGKFADLGVTDSYWKPFTKYHHQYVLISMKGKRKMSGPGPHLDNCNFFRKHFGV</sequence>